<gene>
    <name evidence="19" type="ORF">A3F84_14950</name>
</gene>
<dbReference type="AlphaFoldDB" id="A0A1F6D2A8"/>
<evidence type="ECO:0000313" key="19">
    <source>
        <dbReference type="EMBL" id="OGG55441.1"/>
    </source>
</evidence>
<comment type="caution">
    <text evidence="19">The sequence shown here is derived from an EMBL/GenBank/DDBJ whole genome shotgun (WGS) entry which is preliminary data.</text>
</comment>
<evidence type="ECO:0000256" key="5">
    <source>
        <dbReference type="ARBA" id="ARBA00022628"/>
    </source>
</evidence>
<dbReference type="Pfam" id="PF02867">
    <property type="entry name" value="Ribonuc_red_lgC"/>
    <property type="match status" value="1"/>
</dbReference>
<accession>A0A1F6D2A8</accession>
<keyword evidence="8 14" id="KW-0560">Oxidoreductase</keyword>
<keyword evidence="10" id="KW-1015">Disulfide bond</keyword>
<dbReference type="GO" id="GO:0005524">
    <property type="term" value="F:ATP binding"/>
    <property type="evidence" value="ECO:0007669"/>
    <property type="project" value="InterPro"/>
</dbReference>
<dbReference type="Proteomes" id="UP000178606">
    <property type="component" value="Unassembled WGS sequence"/>
</dbReference>
<evidence type="ECO:0000259" key="17">
    <source>
        <dbReference type="Pfam" id="PF02867"/>
    </source>
</evidence>
<dbReference type="NCBIfam" id="TIGR02504">
    <property type="entry name" value="NrdJ_Z"/>
    <property type="match status" value="1"/>
</dbReference>
<dbReference type="InterPro" id="IPR013344">
    <property type="entry name" value="RNR_NrdJ/NrdZ"/>
</dbReference>
<evidence type="ECO:0000259" key="16">
    <source>
        <dbReference type="Pfam" id="PF00317"/>
    </source>
</evidence>
<dbReference type="EMBL" id="MFKF01000077">
    <property type="protein sequence ID" value="OGG55441.1"/>
    <property type="molecule type" value="Genomic_DNA"/>
</dbReference>
<dbReference type="GO" id="GO:0031419">
    <property type="term" value="F:cobalamin binding"/>
    <property type="evidence" value="ECO:0007669"/>
    <property type="project" value="UniProtKB-KW"/>
</dbReference>
<evidence type="ECO:0000256" key="12">
    <source>
        <dbReference type="ARBA" id="ARBA00025437"/>
    </source>
</evidence>
<evidence type="ECO:0000256" key="2">
    <source>
        <dbReference type="ARBA" id="ARBA00007405"/>
    </source>
</evidence>
<evidence type="ECO:0000259" key="18">
    <source>
        <dbReference type="Pfam" id="PF12637"/>
    </source>
</evidence>
<comment type="catalytic activity">
    <reaction evidence="13 14">
        <text>a 2'-deoxyribonucleoside 5'-diphosphate + [thioredoxin]-disulfide + H2O = a ribonucleoside 5'-diphosphate + [thioredoxin]-dithiol</text>
        <dbReference type="Rhea" id="RHEA:23252"/>
        <dbReference type="Rhea" id="RHEA-COMP:10698"/>
        <dbReference type="Rhea" id="RHEA-COMP:10700"/>
        <dbReference type="ChEBI" id="CHEBI:15377"/>
        <dbReference type="ChEBI" id="CHEBI:29950"/>
        <dbReference type="ChEBI" id="CHEBI:50058"/>
        <dbReference type="ChEBI" id="CHEBI:57930"/>
        <dbReference type="ChEBI" id="CHEBI:73316"/>
        <dbReference type="EC" id="1.17.4.1"/>
    </reaction>
</comment>
<organism evidence="19 20">
    <name type="scientific">Handelsmanbacteria sp. (strain RIFCSPLOWO2_12_FULL_64_10)</name>
    <dbReference type="NCBI Taxonomy" id="1817868"/>
    <lineage>
        <taxon>Bacteria</taxon>
        <taxon>Candidatus Handelsmaniibacteriota</taxon>
    </lineage>
</organism>
<proteinExistence type="inferred from homology"/>
<dbReference type="GO" id="GO:0009263">
    <property type="term" value="P:deoxyribonucleotide biosynthetic process"/>
    <property type="evidence" value="ECO:0007669"/>
    <property type="project" value="UniProtKB-KW"/>
</dbReference>
<dbReference type="GO" id="GO:0004748">
    <property type="term" value="F:ribonucleoside-diphosphate reductase activity, thioredoxin disulfide as acceptor"/>
    <property type="evidence" value="ECO:0007669"/>
    <property type="project" value="UniProtKB-EC"/>
</dbReference>
<dbReference type="Pfam" id="PF12637">
    <property type="entry name" value="TSCPD"/>
    <property type="match status" value="1"/>
</dbReference>
<dbReference type="EC" id="1.17.4.1" evidence="3 14"/>
<keyword evidence="6 14" id="KW-0237">DNA synthesis</keyword>
<comment type="cofactor">
    <cofactor evidence="1 14">
        <name>adenosylcob(III)alamin</name>
        <dbReference type="ChEBI" id="CHEBI:18408"/>
    </cofactor>
</comment>
<feature type="region of interest" description="Disordered" evidence="15">
    <location>
        <begin position="607"/>
        <end position="628"/>
    </location>
</feature>
<dbReference type="PANTHER" id="PTHR43371:SF1">
    <property type="entry name" value="RIBONUCLEOSIDE-DIPHOSPHATE REDUCTASE"/>
    <property type="match status" value="1"/>
</dbReference>
<evidence type="ECO:0000256" key="10">
    <source>
        <dbReference type="ARBA" id="ARBA00023157"/>
    </source>
</evidence>
<keyword evidence="9" id="KW-0215">Deoxyribonucleotide synthesis</keyword>
<evidence type="ECO:0000256" key="4">
    <source>
        <dbReference type="ARBA" id="ARBA00014409"/>
    </source>
</evidence>
<dbReference type="CDD" id="cd02888">
    <property type="entry name" value="RNR_II_dimer"/>
    <property type="match status" value="1"/>
</dbReference>
<dbReference type="Pfam" id="PF00317">
    <property type="entry name" value="Ribonuc_red_lgN"/>
    <property type="match status" value="1"/>
</dbReference>
<dbReference type="InterPro" id="IPR000788">
    <property type="entry name" value="RNR_lg_C"/>
</dbReference>
<evidence type="ECO:0000256" key="11">
    <source>
        <dbReference type="ARBA" id="ARBA00023285"/>
    </source>
</evidence>
<dbReference type="GO" id="GO:0071897">
    <property type="term" value="P:DNA biosynthetic process"/>
    <property type="evidence" value="ECO:0007669"/>
    <property type="project" value="UniProtKB-KW"/>
</dbReference>
<evidence type="ECO:0000256" key="15">
    <source>
        <dbReference type="SAM" id="MobiDB-lite"/>
    </source>
</evidence>
<evidence type="ECO:0000256" key="6">
    <source>
        <dbReference type="ARBA" id="ARBA00022634"/>
    </source>
</evidence>
<keyword evidence="7 14" id="KW-0547">Nucleotide-binding</keyword>
<evidence type="ECO:0000256" key="8">
    <source>
        <dbReference type="ARBA" id="ARBA00023002"/>
    </source>
</evidence>
<feature type="domain" description="Ribonucleotide reductase large subunit C-terminal" evidence="17">
    <location>
        <begin position="128"/>
        <end position="592"/>
    </location>
</feature>
<keyword evidence="5 14" id="KW-0846">Cobalamin</keyword>
<evidence type="ECO:0000313" key="20">
    <source>
        <dbReference type="Proteomes" id="UP000178606"/>
    </source>
</evidence>
<evidence type="ECO:0000256" key="3">
    <source>
        <dbReference type="ARBA" id="ARBA00012274"/>
    </source>
</evidence>
<sequence>MAGNGRSKAHGSGGNRGLNHGSVAVAEDLASSAENADNAPDPAFDADAYYGDNTLAADVLRNKYLAPGETGPFQMWDRVARAMASVEQEQGRWYQAFFSILKDFKFIPGGRVMHGAGRQDARRQPTLSNCYVIPIEEDSLEGIYRCLTESALVYRTGGGVGTDLSILRPKGSPVNATVDRSPGSTAFMHLLSESTNTVAQAGRRGALMLTLRVDHPDVEDFIVIKDDPRRIKVQYANISVLATDEFMEAVIHDRDFDLRWGGKVYKTLRARDLWDRIIRNAHASAEPGVIFWDRMRAYHNVEYAHPLTSTNPCGEQPLASYTACNLGNINLLRFVREDGTLDHEALKQTTRVATRFMDNIIAYNMPNHALPKIQEAVASDRRVGLGITGLGDALLAMRIRYDSEEALRATEEIMQTICYEAYDESVELAKERGAFPTFDWEGYSKSEFVRRLPQGLQEKIKKHGIRNGTVITVPPVGTGSIVAETSSGIEPIFCTSYRRRVKQADGESFREYKVYHPLIQKLFGDDENLPDYVQTAHQIDPYFRVKLQGVIQKYVDSAISSTINLPQDISVETVADIYITAYKEGLKGVTVYREGSREGILQTDDFAAQKEPKAESASPGKGYHPRQRPAVTRGVTIRVRTGEGNLYLTINEDDQGLCEVFSTIGKAGGNAAAQTEAISRLISLCLRSGIDPREVVKELKGISGPSPVWENGQLILSTPDAIGKALENYLDTREGKASQAPEDEKKNGEPVKQAPVLGNEGDANGPPSAGVRSLVTCPECGSSVTHETGCLVCRNCGWSKC</sequence>
<comment type="similarity">
    <text evidence="2 14">Belongs to the ribonucleoside diphosphate reductase class-2 family.</text>
</comment>
<evidence type="ECO:0000256" key="9">
    <source>
        <dbReference type="ARBA" id="ARBA00023116"/>
    </source>
</evidence>
<reference evidence="19 20" key="1">
    <citation type="journal article" date="2016" name="Nat. Commun.">
        <title>Thousands of microbial genomes shed light on interconnected biogeochemical processes in an aquifer system.</title>
        <authorList>
            <person name="Anantharaman K."/>
            <person name="Brown C.T."/>
            <person name="Hug L.A."/>
            <person name="Sharon I."/>
            <person name="Castelle C.J."/>
            <person name="Probst A.J."/>
            <person name="Thomas B.C."/>
            <person name="Singh A."/>
            <person name="Wilkins M.J."/>
            <person name="Karaoz U."/>
            <person name="Brodie E.L."/>
            <person name="Williams K.H."/>
            <person name="Hubbard S.S."/>
            <person name="Banfield J.F."/>
        </authorList>
    </citation>
    <scope>NUCLEOTIDE SEQUENCE [LARGE SCALE GENOMIC DNA]</scope>
    <source>
        <strain evidence="20">RIFCSPLOWO2_12_FULL_64_10</strain>
    </source>
</reference>
<evidence type="ECO:0000256" key="14">
    <source>
        <dbReference type="RuleBase" id="RU364064"/>
    </source>
</evidence>
<dbReference type="InterPro" id="IPR050862">
    <property type="entry name" value="RdRp_reductase_class-2"/>
</dbReference>
<feature type="region of interest" description="Disordered" evidence="15">
    <location>
        <begin position="732"/>
        <end position="768"/>
    </location>
</feature>
<feature type="domain" description="TSCPD" evidence="18">
    <location>
        <begin position="626"/>
        <end position="730"/>
    </location>
</feature>
<protein>
    <recommendedName>
        <fullName evidence="4 14">Vitamin B12-dependent ribonucleotide reductase</fullName>
        <ecNumber evidence="3 14">1.17.4.1</ecNumber>
    </recommendedName>
</protein>
<keyword evidence="11 14" id="KW-0170">Cobalt</keyword>
<dbReference type="PRINTS" id="PR01183">
    <property type="entry name" value="RIBORDTASEM1"/>
</dbReference>
<evidence type="ECO:0000256" key="1">
    <source>
        <dbReference type="ARBA" id="ARBA00001922"/>
    </source>
</evidence>
<dbReference type="PANTHER" id="PTHR43371">
    <property type="entry name" value="VITAMIN B12-DEPENDENT RIBONUCLEOTIDE REDUCTASE"/>
    <property type="match status" value="1"/>
</dbReference>
<dbReference type="Gene3D" id="3.20.70.20">
    <property type="match status" value="1"/>
</dbReference>
<name>A0A1F6D2A8_HANXR</name>
<evidence type="ECO:0000256" key="13">
    <source>
        <dbReference type="ARBA" id="ARBA00047754"/>
    </source>
</evidence>
<feature type="domain" description="Ribonucleotide reductase large subunit N-terminal" evidence="16">
    <location>
        <begin position="53"/>
        <end position="119"/>
    </location>
</feature>
<dbReference type="SUPFAM" id="SSF51998">
    <property type="entry name" value="PFL-like glycyl radical enzymes"/>
    <property type="match status" value="1"/>
</dbReference>
<comment type="function">
    <text evidence="12 14">Catalyzes the reduction of ribonucleotides to deoxyribonucleotides. May function to provide a pool of deoxyribonucleotide precursors for DNA repair during oxygen limitation and/or for immediate growth after restoration of oxygen.</text>
</comment>
<feature type="region of interest" description="Disordered" evidence="15">
    <location>
        <begin position="1"/>
        <end position="20"/>
    </location>
</feature>
<feature type="compositionally biased region" description="Basic and acidic residues" evidence="15">
    <location>
        <begin position="732"/>
        <end position="749"/>
    </location>
</feature>
<dbReference type="InterPro" id="IPR013509">
    <property type="entry name" value="RNR_lsu_N"/>
</dbReference>
<dbReference type="InterPro" id="IPR024434">
    <property type="entry name" value="TSCPD_dom"/>
</dbReference>
<evidence type="ECO:0000256" key="7">
    <source>
        <dbReference type="ARBA" id="ARBA00022741"/>
    </source>
</evidence>